<name>A0ACC1TBS7_9APHY</name>
<dbReference type="Proteomes" id="UP001148662">
    <property type="component" value="Unassembled WGS sequence"/>
</dbReference>
<evidence type="ECO:0000313" key="2">
    <source>
        <dbReference type="Proteomes" id="UP001148662"/>
    </source>
</evidence>
<dbReference type="EMBL" id="JANHOG010000138">
    <property type="protein sequence ID" value="KAJ3557702.1"/>
    <property type="molecule type" value="Genomic_DNA"/>
</dbReference>
<comment type="caution">
    <text evidence="1">The sequence shown here is derived from an EMBL/GenBank/DDBJ whole genome shotgun (WGS) entry which is preliminary data.</text>
</comment>
<sequence>MIERGVLNQNGTAAPGFGFRFDDCSQTPYLYIAENLTMISYDDTTSFAAKGKFILEAGLRGFAMWEAASDYQDMLLDAISDAIGTEEVGC</sequence>
<evidence type="ECO:0000313" key="1">
    <source>
        <dbReference type="EMBL" id="KAJ3557702.1"/>
    </source>
</evidence>
<organism evidence="1 2">
    <name type="scientific">Phlebia brevispora</name>
    <dbReference type="NCBI Taxonomy" id="194682"/>
    <lineage>
        <taxon>Eukaryota</taxon>
        <taxon>Fungi</taxon>
        <taxon>Dikarya</taxon>
        <taxon>Basidiomycota</taxon>
        <taxon>Agaricomycotina</taxon>
        <taxon>Agaricomycetes</taxon>
        <taxon>Polyporales</taxon>
        <taxon>Meruliaceae</taxon>
        <taxon>Phlebia</taxon>
    </lineage>
</organism>
<keyword evidence="2" id="KW-1185">Reference proteome</keyword>
<proteinExistence type="predicted"/>
<protein>
    <submittedName>
        <fullName evidence="1">Uncharacterized protein</fullName>
    </submittedName>
</protein>
<reference evidence="1" key="1">
    <citation type="submission" date="2022-07" db="EMBL/GenBank/DDBJ databases">
        <title>Genome Sequence of Phlebia brevispora.</title>
        <authorList>
            <person name="Buettner E."/>
        </authorList>
    </citation>
    <scope>NUCLEOTIDE SEQUENCE</scope>
    <source>
        <strain evidence="1">MPL23</strain>
    </source>
</reference>
<accession>A0ACC1TBS7</accession>
<gene>
    <name evidence="1" type="ORF">NM688_g1326</name>
</gene>